<dbReference type="Proteomes" id="UP000070491">
    <property type="component" value="Unassembled WGS sequence"/>
</dbReference>
<keyword evidence="3" id="KW-1185">Reference proteome</keyword>
<proteinExistence type="predicted"/>
<evidence type="ECO:0000256" key="1">
    <source>
        <dbReference type="SAM" id="Phobius"/>
    </source>
</evidence>
<feature type="transmembrane region" description="Helical" evidence="1">
    <location>
        <begin position="369"/>
        <end position="388"/>
    </location>
</feature>
<protein>
    <submittedName>
        <fullName evidence="2">Uncharacterized protein</fullName>
    </submittedName>
</protein>
<gene>
    <name evidence="2" type="ORF">AKJ53_00805</name>
</gene>
<name>A0A133VII5_9EURY</name>
<keyword evidence="1" id="KW-0812">Transmembrane</keyword>
<accession>A0A133VII5</accession>
<organism evidence="2 3">
    <name type="scientific">candidate division MSBL1 archaeon SCGC-AAA382F02</name>
    <dbReference type="NCBI Taxonomy" id="1698282"/>
    <lineage>
        <taxon>Archaea</taxon>
        <taxon>Methanobacteriati</taxon>
        <taxon>Methanobacteriota</taxon>
        <taxon>candidate division MSBL1</taxon>
    </lineage>
</organism>
<evidence type="ECO:0000313" key="3">
    <source>
        <dbReference type="Proteomes" id="UP000070491"/>
    </source>
</evidence>
<keyword evidence="1" id="KW-1133">Transmembrane helix</keyword>
<evidence type="ECO:0000313" key="2">
    <source>
        <dbReference type="EMBL" id="KXB06263.1"/>
    </source>
</evidence>
<sequence length="391" mass="41013">MKRTEQLVIGATLSLMLLLVSGLSVQGQLGKKQSADITLEFKSNARLHFNVTAQGETDEVGGEYSPFGGLSGDTPFTSLSGSLQVSSPSLGQIDFDAETSVTLSADQISAQQEMGLNMLSKDLINNGMEGFGFEGLNSFAGKSLSSVLSQGEGMGMGEVGELPSEIANLTVNELSCTSFSWNKPNLTVGITGSVSGSVFENEKLREWLPIDLEFSLDVSETTSEKSFEITASASASKGEVDLEISTVVSGGTQTTELTVDGYVELPRTDGTVQFDQESFGEFLGIQNAMGQGGSSGFQNLQGEDVSVTLKVPSDAEVSGLPSDAQTTDSGTYTWTGDSAASALESITTGQTDTEVSYNYEPSSESELPWTYIGIGAVIAVVLGGLFVAKSR</sequence>
<dbReference type="PATRIC" id="fig|1698282.3.peg.375"/>
<dbReference type="AlphaFoldDB" id="A0A133VII5"/>
<comment type="caution">
    <text evidence="2">The sequence shown here is derived from an EMBL/GenBank/DDBJ whole genome shotgun (WGS) entry which is preliminary data.</text>
</comment>
<reference evidence="2 3" key="1">
    <citation type="journal article" date="2016" name="Sci. Rep.">
        <title>Metabolic traits of an uncultured archaeal lineage -MSBL1- from brine pools of the Red Sea.</title>
        <authorList>
            <person name="Mwirichia R."/>
            <person name="Alam I."/>
            <person name="Rashid M."/>
            <person name="Vinu M."/>
            <person name="Ba-Alawi W."/>
            <person name="Anthony Kamau A."/>
            <person name="Kamanda Ngugi D."/>
            <person name="Goker M."/>
            <person name="Klenk H.P."/>
            <person name="Bajic V."/>
            <person name="Stingl U."/>
        </authorList>
    </citation>
    <scope>NUCLEOTIDE SEQUENCE [LARGE SCALE GENOMIC DNA]</scope>
    <source>
        <strain evidence="2">SCGC-AAA382F02</strain>
    </source>
</reference>
<dbReference type="EMBL" id="LHYG01000008">
    <property type="protein sequence ID" value="KXB06263.1"/>
    <property type="molecule type" value="Genomic_DNA"/>
</dbReference>
<keyword evidence="1" id="KW-0472">Membrane</keyword>